<organism evidence="3 4">
    <name type="scientific">Genlisea aurea</name>
    <dbReference type="NCBI Taxonomy" id="192259"/>
    <lineage>
        <taxon>Eukaryota</taxon>
        <taxon>Viridiplantae</taxon>
        <taxon>Streptophyta</taxon>
        <taxon>Embryophyta</taxon>
        <taxon>Tracheophyta</taxon>
        <taxon>Spermatophyta</taxon>
        <taxon>Magnoliopsida</taxon>
        <taxon>eudicotyledons</taxon>
        <taxon>Gunneridae</taxon>
        <taxon>Pentapetalae</taxon>
        <taxon>asterids</taxon>
        <taxon>lamiids</taxon>
        <taxon>Lamiales</taxon>
        <taxon>Lentibulariaceae</taxon>
        <taxon>Genlisea</taxon>
    </lineage>
</organism>
<feature type="domain" description="PTC1-like winged helix-turn-helix" evidence="2">
    <location>
        <begin position="271"/>
        <end position="353"/>
    </location>
</feature>
<dbReference type="GO" id="GO:0051177">
    <property type="term" value="P:meiotic sister chromatid cohesion"/>
    <property type="evidence" value="ECO:0007669"/>
    <property type="project" value="InterPro"/>
</dbReference>
<accession>S8D9P0</accession>
<dbReference type="OrthoDB" id="515863at2759"/>
<dbReference type="InterPro" id="IPR059080">
    <property type="entry name" value="WHD_PTC1"/>
</dbReference>
<keyword evidence="4" id="KW-1185">Reference proteome</keyword>
<dbReference type="PANTHER" id="PTHR46740">
    <property type="entry name" value="PROTEIN DYAD"/>
    <property type="match status" value="1"/>
</dbReference>
<feature type="compositionally biased region" description="Acidic residues" evidence="1">
    <location>
        <begin position="185"/>
        <end position="212"/>
    </location>
</feature>
<evidence type="ECO:0000313" key="3">
    <source>
        <dbReference type="EMBL" id="EPS74251.1"/>
    </source>
</evidence>
<gene>
    <name evidence="3" type="ORF">M569_00505</name>
</gene>
<feature type="compositionally biased region" description="Basic residues" evidence="1">
    <location>
        <begin position="216"/>
        <end position="229"/>
    </location>
</feature>
<sequence length="404" mass="46424">IKEGSLYEIDHVHLPLLSPPQLMSVRIAMVTEKIESNIAIRYPSMSSLRAFFNFSTRETHPTLDEKFVMSSAMAEKVLSKLVPAHVYSTQRSSENFWMISASAAEFCRLNNKTNDEKKGRCLSVLNSNGMVTWGVRRQAKYLGKHKDNDCIGSEVQSLKDEADIKEEVEEEEHEEDTTCDQGNEEKDEEHEEEEEDTSYDKENEETDTLEDDMNLKRKRYSFRKHVSKKLKAEKSEQTKPIPRQSKQQIKGKSKGGTRFREALVLKDSKDRWSTERYKLAEKNLFAVMKLKGATAEKPVLRPLLREEARKKIGDTGLLDHLLKHMAGKLAPGGQDRFRRRHNPDGAMEYWLEDADLVNIRKEAGVSDPFWVPPPGWTPGDAPNQDPICARELKLLKDEISHIRR</sequence>
<comment type="caution">
    <text evidence="3">The sequence shown here is derived from an EMBL/GenBank/DDBJ whole genome shotgun (WGS) entry which is preliminary data.</text>
</comment>
<dbReference type="Proteomes" id="UP000015453">
    <property type="component" value="Unassembled WGS sequence"/>
</dbReference>
<dbReference type="GO" id="GO:0007131">
    <property type="term" value="P:reciprocal meiotic recombination"/>
    <property type="evidence" value="ECO:0007669"/>
    <property type="project" value="InterPro"/>
</dbReference>
<dbReference type="PANTHER" id="PTHR46740:SF2">
    <property type="entry name" value="PROTEIN DYAD"/>
    <property type="match status" value="1"/>
</dbReference>
<dbReference type="InterPro" id="IPR044221">
    <property type="entry name" value="DYAD/AMEIOTIC1"/>
</dbReference>
<feature type="non-terminal residue" evidence="3">
    <location>
        <position position="1"/>
    </location>
</feature>
<evidence type="ECO:0000259" key="2">
    <source>
        <dbReference type="Pfam" id="PF25874"/>
    </source>
</evidence>
<feature type="compositionally biased region" description="Acidic residues" evidence="1">
    <location>
        <begin position="163"/>
        <end position="178"/>
    </location>
</feature>
<evidence type="ECO:0000313" key="4">
    <source>
        <dbReference type="Proteomes" id="UP000015453"/>
    </source>
</evidence>
<dbReference type="Pfam" id="PF25874">
    <property type="entry name" value="WHD_plant_repro"/>
    <property type="match status" value="1"/>
</dbReference>
<reference evidence="3 4" key="1">
    <citation type="journal article" date="2013" name="BMC Genomics">
        <title>The miniature genome of a carnivorous plant Genlisea aurea contains a low number of genes and short non-coding sequences.</title>
        <authorList>
            <person name="Leushkin E.V."/>
            <person name="Sutormin R.A."/>
            <person name="Nabieva E.R."/>
            <person name="Penin A.A."/>
            <person name="Kondrashov A.S."/>
            <person name="Logacheva M.D."/>
        </authorList>
    </citation>
    <scope>NUCLEOTIDE SEQUENCE [LARGE SCALE GENOMIC DNA]</scope>
</reference>
<feature type="region of interest" description="Disordered" evidence="1">
    <location>
        <begin position="153"/>
        <end position="257"/>
    </location>
</feature>
<dbReference type="AlphaFoldDB" id="S8D9P0"/>
<protein>
    <recommendedName>
        <fullName evidence="2">PTC1-like winged helix-turn-helix domain-containing protein</fullName>
    </recommendedName>
</protein>
<proteinExistence type="predicted"/>
<name>S8D9P0_9LAMI</name>
<dbReference type="EMBL" id="AUSU01000132">
    <property type="protein sequence ID" value="EPS74251.1"/>
    <property type="molecule type" value="Genomic_DNA"/>
</dbReference>
<evidence type="ECO:0000256" key="1">
    <source>
        <dbReference type="SAM" id="MobiDB-lite"/>
    </source>
</evidence>